<evidence type="ECO:0000256" key="5">
    <source>
        <dbReference type="PROSITE-ProRule" id="PRU00228"/>
    </source>
</evidence>
<dbReference type="Pfam" id="PF13202">
    <property type="entry name" value="EF-hand_5"/>
    <property type="match status" value="2"/>
</dbReference>
<organism evidence="10 11">
    <name type="scientific">Smittium simulii</name>
    <dbReference type="NCBI Taxonomy" id="133385"/>
    <lineage>
        <taxon>Eukaryota</taxon>
        <taxon>Fungi</taxon>
        <taxon>Fungi incertae sedis</taxon>
        <taxon>Zoopagomycota</taxon>
        <taxon>Kickxellomycotina</taxon>
        <taxon>Harpellomycetes</taxon>
        <taxon>Harpellales</taxon>
        <taxon>Legeriomycetaceae</taxon>
        <taxon>Smittium</taxon>
    </lineage>
</organism>
<dbReference type="Gene3D" id="1.10.238.10">
    <property type="entry name" value="EF-hand"/>
    <property type="match status" value="1"/>
</dbReference>
<dbReference type="InterPro" id="IPR011992">
    <property type="entry name" value="EF-hand-dom_pair"/>
</dbReference>
<keyword evidence="7" id="KW-0812">Transmembrane</keyword>
<accession>A0A2T9Y9I4</accession>
<evidence type="ECO:0000256" key="2">
    <source>
        <dbReference type="ARBA" id="ARBA00022771"/>
    </source>
</evidence>
<keyword evidence="7" id="KW-1133">Transmembrane helix</keyword>
<dbReference type="InterPro" id="IPR002048">
    <property type="entry name" value="EF_hand_dom"/>
</dbReference>
<dbReference type="SUPFAM" id="SSF47473">
    <property type="entry name" value="EF-hand"/>
    <property type="match status" value="1"/>
</dbReference>
<keyword evidence="11" id="KW-1185">Reference proteome</keyword>
<feature type="domain" description="EF-hand" evidence="9">
    <location>
        <begin position="431"/>
        <end position="466"/>
    </location>
</feature>
<evidence type="ECO:0008006" key="12">
    <source>
        <dbReference type="Google" id="ProtNLM"/>
    </source>
</evidence>
<feature type="transmembrane region" description="Helical" evidence="7">
    <location>
        <begin position="6"/>
        <end position="28"/>
    </location>
</feature>
<evidence type="ECO:0000256" key="3">
    <source>
        <dbReference type="ARBA" id="ARBA00022833"/>
    </source>
</evidence>
<evidence type="ECO:0000256" key="4">
    <source>
        <dbReference type="ARBA" id="ARBA00022837"/>
    </source>
</evidence>
<dbReference type="OrthoDB" id="2122982at2759"/>
<keyword evidence="2 5" id="KW-0863">Zinc-finger</keyword>
<protein>
    <recommendedName>
        <fullName evidence="12">EF-hand domain-containing protein</fullName>
    </recommendedName>
</protein>
<evidence type="ECO:0000259" key="9">
    <source>
        <dbReference type="PROSITE" id="PS50222"/>
    </source>
</evidence>
<dbReference type="Proteomes" id="UP000245383">
    <property type="component" value="Unassembled WGS sequence"/>
</dbReference>
<feature type="region of interest" description="Disordered" evidence="6">
    <location>
        <begin position="603"/>
        <end position="655"/>
    </location>
</feature>
<keyword evidence="7" id="KW-0472">Membrane</keyword>
<sequence length="794" mass="89810">MDDNSLISRVSLIAFGTLLGIASCYTYLKLSEYQSYKKRTNETSTGRYNHRQSNYNNINAETNLTRRNSFRRRARREVSIISDSVQQNPQQDTQITENGFITPENATFAIANENDEILENNNHSNSFSLEDFDSETENHLQNNFNTSEDPALSILAETLENENNLLENSDINQASFAELTETLSSFVNAFNGENQNFLLENINPQLDQSISGNSNFMNRRSSSYLLQKNDYDTSKSDYLSSKMFELLYLLHDTKDKRTYTIHRGITCDECNTYPVTGARYKCAQCSNYDLCEFCEAKNVHKHHVFIKIKIPAPSTLKDHTPVLSRFYPGNMLEAYVPASKFAKILSHALKMKSKFNKSEIFVLYDEYCSLANYTIGSHGITKQNFTTCIGIHGAQNPVAIETLFNFYDKNRDGIITFDEMVYGMGVFLRGSVKEKAREFFRAYDTDNDNVVTLDDIQRVASSSFLSNQRAVQDVVSFINNNILMSPSAILPDQPISSAFTSNIPADSHSVLDKQVESLRDEVSILKRSALILAQKPELDITSLIENNTGGFSSENLPESSLGRTDIYEHKPVRSFSYFSNLVESADKSRSTFEVSKDNIKSQKNTQVLKKNSTNNENKNININNSGGINSQNNRSQGDNGQDKNHQHNESQSVSKNTKVGAQILNPIMQLPQDKINSHQLLESSLTLEKSESESDFSNDDDIFISSNKDINGYSSTFNMDLSNINQFLEEPTLQDDWPIVDILVKDAVISITDDLMKKTKNLTKSSGLNRDQFVELCTKDPRLIQWMEILGSVF</sequence>
<dbReference type="SMART" id="SM00291">
    <property type="entry name" value="ZnF_ZZ"/>
    <property type="match status" value="1"/>
</dbReference>
<dbReference type="Pfam" id="PF00569">
    <property type="entry name" value="ZZ"/>
    <property type="match status" value="1"/>
</dbReference>
<dbReference type="GO" id="GO:0008270">
    <property type="term" value="F:zinc ion binding"/>
    <property type="evidence" value="ECO:0007669"/>
    <property type="project" value="UniProtKB-KW"/>
</dbReference>
<reference evidence="10 11" key="1">
    <citation type="journal article" date="2018" name="MBio">
        <title>Comparative Genomics Reveals the Core Gene Toolbox for the Fungus-Insect Symbiosis.</title>
        <authorList>
            <person name="Wang Y."/>
            <person name="Stata M."/>
            <person name="Wang W."/>
            <person name="Stajich J.E."/>
            <person name="White M.M."/>
            <person name="Moncalvo J.M."/>
        </authorList>
    </citation>
    <scope>NUCLEOTIDE SEQUENCE [LARGE SCALE GENOMIC DNA]</scope>
    <source>
        <strain evidence="10 11">SWE-8-4</strain>
    </source>
</reference>
<dbReference type="PROSITE" id="PS50135">
    <property type="entry name" value="ZF_ZZ_2"/>
    <property type="match status" value="1"/>
</dbReference>
<feature type="domain" description="ZZ-type" evidence="8">
    <location>
        <begin position="262"/>
        <end position="313"/>
    </location>
</feature>
<dbReference type="PANTHER" id="PTHR20930">
    <property type="entry name" value="OVARIAN CARCINOMA ANTIGEN CA125-RELATED"/>
    <property type="match status" value="1"/>
</dbReference>
<dbReference type="GO" id="GO:0005509">
    <property type="term" value="F:calcium ion binding"/>
    <property type="evidence" value="ECO:0007669"/>
    <property type="project" value="InterPro"/>
</dbReference>
<dbReference type="SUPFAM" id="SSF57850">
    <property type="entry name" value="RING/U-box"/>
    <property type="match status" value="1"/>
</dbReference>
<dbReference type="AlphaFoldDB" id="A0A2T9Y9I4"/>
<keyword evidence="1" id="KW-0479">Metal-binding</keyword>
<evidence type="ECO:0000256" key="7">
    <source>
        <dbReference type="SAM" id="Phobius"/>
    </source>
</evidence>
<feature type="domain" description="EF-hand" evidence="9">
    <location>
        <begin position="395"/>
        <end position="430"/>
    </location>
</feature>
<gene>
    <name evidence="10" type="ORF">BB561_005629</name>
</gene>
<dbReference type="InterPro" id="IPR018247">
    <property type="entry name" value="EF_Hand_1_Ca_BS"/>
</dbReference>
<proteinExistence type="predicted"/>
<dbReference type="CDD" id="cd02340">
    <property type="entry name" value="ZZ_NBR1_like"/>
    <property type="match status" value="1"/>
</dbReference>
<evidence type="ECO:0000256" key="1">
    <source>
        <dbReference type="ARBA" id="ARBA00022723"/>
    </source>
</evidence>
<dbReference type="PROSITE" id="PS00018">
    <property type="entry name" value="EF_HAND_1"/>
    <property type="match status" value="2"/>
</dbReference>
<evidence type="ECO:0000313" key="10">
    <source>
        <dbReference type="EMBL" id="PVU88967.1"/>
    </source>
</evidence>
<dbReference type="InterPro" id="IPR000433">
    <property type="entry name" value="Znf_ZZ"/>
</dbReference>
<dbReference type="STRING" id="133385.A0A2T9Y9I4"/>
<evidence type="ECO:0000259" key="8">
    <source>
        <dbReference type="PROSITE" id="PS50135"/>
    </source>
</evidence>
<dbReference type="PANTHER" id="PTHR20930:SF0">
    <property type="entry name" value="PROTEIN ILRUN"/>
    <property type="match status" value="1"/>
</dbReference>
<keyword evidence="4" id="KW-0106">Calcium</keyword>
<dbReference type="SMART" id="SM00054">
    <property type="entry name" value="EFh"/>
    <property type="match status" value="2"/>
</dbReference>
<name>A0A2T9Y9I4_9FUNG</name>
<dbReference type="CDD" id="cd00051">
    <property type="entry name" value="EFh"/>
    <property type="match status" value="1"/>
</dbReference>
<comment type="caution">
    <text evidence="10">The sequence shown here is derived from an EMBL/GenBank/DDBJ whole genome shotgun (WGS) entry which is preliminary data.</text>
</comment>
<dbReference type="InterPro" id="IPR043145">
    <property type="entry name" value="Znf_ZZ_sf"/>
</dbReference>
<dbReference type="PROSITE" id="PS50222">
    <property type="entry name" value="EF_HAND_2"/>
    <property type="match status" value="2"/>
</dbReference>
<evidence type="ECO:0000256" key="6">
    <source>
        <dbReference type="SAM" id="MobiDB-lite"/>
    </source>
</evidence>
<dbReference type="EMBL" id="MBFR01000349">
    <property type="protein sequence ID" value="PVU88967.1"/>
    <property type="molecule type" value="Genomic_DNA"/>
</dbReference>
<keyword evidence="3" id="KW-0862">Zinc</keyword>
<evidence type="ECO:0000313" key="11">
    <source>
        <dbReference type="Proteomes" id="UP000245383"/>
    </source>
</evidence>
<dbReference type="PROSITE" id="PS01357">
    <property type="entry name" value="ZF_ZZ_1"/>
    <property type="match status" value="1"/>
</dbReference>
<dbReference type="Gene3D" id="3.30.60.90">
    <property type="match status" value="1"/>
</dbReference>
<feature type="compositionally biased region" description="Low complexity" evidence="6">
    <location>
        <begin position="609"/>
        <end position="633"/>
    </location>
</feature>